<reference evidence="3 4" key="1">
    <citation type="submission" date="2024-10" db="EMBL/GenBank/DDBJ databases">
        <title>The Natural Products Discovery Center: Release of the First 8490 Sequenced Strains for Exploring Actinobacteria Biosynthetic Diversity.</title>
        <authorList>
            <person name="Kalkreuter E."/>
            <person name="Kautsar S.A."/>
            <person name="Yang D."/>
            <person name="Bader C.D."/>
            <person name="Teijaro C.N."/>
            <person name="Fluegel L."/>
            <person name="Davis C.M."/>
            <person name="Simpson J.R."/>
            <person name="Lauterbach L."/>
            <person name="Steele A.D."/>
            <person name="Gui C."/>
            <person name="Meng S."/>
            <person name="Li G."/>
            <person name="Viehrig K."/>
            <person name="Ye F."/>
            <person name="Su P."/>
            <person name="Kiefer A.F."/>
            <person name="Nichols A."/>
            <person name="Cepeda A.J."/>
            <person name="Yan W."/>
            <person name="Fan B."/>
            <person name="Jiang Y."/>
            <person name="Adhikari A."/>
            <person name="Zheng C.-J."/>
            <person name="Schuster L."/>
            <person name="Cowan T.M."/>
            <person name="Smanski M.J."/>
            <person name="Chevrette M.G."/>
            <person name="De Carvalho L.P.S."/>
            <person name="Shen B."/>
        </authorList>
    </citation>
    <scope>NUCLEOTIDE SEQUENCE [LARGE SCALE GENOMIC DNA]</scope>
    <source>
        <strain evidence="3 4">NPDC053399</strain>
    </source>
</reference>
<accession>A0ABW8CEX5</accession>
<feature type="compositionally biased region" description="Polar residues" evidence="1">
    <location>
        <begin position="1"/>
        <end position="10"/>
    </location>
</feature>
<dbReference type="EMBL" id="JBITYG010000011">
    <property type="protein sequence ID" value="MFI9104991.1"/>
    <property type="molecule type" value="Genomic_DNA"/>
</dbReference>
<organism evidence="3 4">
    <name type="scientific">Streptomyces fildesensis</name>
    <dbReference type="NCBI Taxonomy" id="375757"/>
    <lineage>
        <taxon>Bacteria</taxon>
        <taxon>Bacillati</taxon>
        <taxon>Actinomycetota</taxon>
        <taxon>Actinomycetes</taxon>
        <taxon>Kitasatosporales</taxon>
        <taxon>Streptomycetaceae</taxon>
        <taxon>Streptomyces</taxon>
    </lineage>
</organism>
<evidence type="ECO:0000313" key="3">
    <source>
        <dbReference type="EMBL" id="MFI9104991.1"/>
    </source>
</evidence>
<evidence type="ECO:0000256" key="1">
    <source>
        <dbReference type="SAM" id="MobiDB-lite"/>
    </source>
</evidence>
<keyword evidence="4" id="KW-1185">Reference proteome</keyword>
<feature type="region of interest" description="Disordered" evidence="1">
    <location>
        <begin position="1"/>
        <end position="21"/>
    </location>
</feature>
<keyword evidence="2" id="KW-0472">Membrane</keyword>
<name>A0ABW8CEX5_9ACTN</name>
<evidence type="ECO:0000256" key="2">
    <source>
        <dbReference type="SAM" id="Phobius"/>
    </source>
</evidence>
<dbReference type="Proteomes" id="UP001614394">
    <property type="component" value="Unassembled WGS sequence"/>
</dbReference>
<dbReference type="RefSeq" id="WP_399655724.1">
    <property type="nucleotide sequence ID" value="NZ_JBITYG010000011.1"/>
</dbReference>
<sequence>MSTQSIQAPTRPSRHTVGQGVGGVQTRLPWWAVALPALAFAALLMLIAGPGRSDTSAAEPAGQLISRVADALPGIAQHLL</sequence>
<proteinExistence type="predicted"/>
<comment type="caution">
    <text evidence="3">The sequence shown here is derived from an EMBL/GenBank/DDBJ whole genome shotgun (WGS) entry which is preliminary data.</text>
</comment>
<feature type="transmembrane region" description="Helical" evidence="2">
    <location>
        <begin position="28"/>
        <end position="48"/>
    </location>
</feature>
<keyword evidence="2" id="KW-1133">Transmembrane helix</keyword>
<evidence type="ECO:0000313" key="4">
    <source>
        <dbReference type="Proteomes" id="UP001614394"/>
    </source>
</evidence>
<keyword evidence="2" id="KW-0812">Transmembrane</keyword>
<gene>
    <name evidence="3" type="ORF">ACIGXA_31245</name>
</gene>
<protein>
    <submittedName>
        <fullName evidence="3">Uncharacterized protein</fullName>
    </submittedName>
</protein>